<dbReference type="EMBL" id="BQKB01000031">
    <property type="protein sequence ID" value="GJM53255.1"/>
    <property type="molecule type" value="Genomic_DNA"/>
</dbReference>
<dbReference type="Pfam" id="PF00754">
    <property type="entry name" value="F5_F8_type_C"/>
    <property type="match status" value="1"/>
</dbReference>
<sequence length="308" mass="33902">MKKITYITISLLTFSTIFQGCKKDDNEIAPSDIKNITSTEGEGQIILSWEKEEPVNFDYVKVTYYDKLTKKTMVRLASSHTTELLIPNTRKKYGAYEFTLQPFSITNTAGNIHTFKATSGAAAIITDFTPENDSTPITLTADMITANSDMGTADGAGIPGLVDNDPKTFFHSRWNAPVAPDPHHLQIKLKEAIQGVRIKFTTRHSGDGGGDVKKMKIEGSNDGTNWTEVIVQTYSLPNKVANTSAEIEGAPILMDKEYTYLRLTPVARRNADPIPVGTAGNSWFNMSGLYLFKEPINITNPEAPSAED</sequence>
<dbReference type="Proteomes" id="UP001207736">
    <property type="component" value="Unassembled WGS sequence"/>
</dbReference>
<feature type="domain" description="F5/8 type C" evidence="1">
    <location>
        <begin position="132"/>
        <end position="229"/>
    </location>
</feature>
<dbReference type="Proteomes" id="UP001208692">
    <property type="component" value="Unassembled WGS sequence"/>
</dbReference>
<evidence type="ECO:0000313" key="3">
    <source>
        <dbReference type="EMBL" id="GJM53255.1"/>
    </source>
</evidence>
<gene>
    <name evidence="2" type="ORF">RCZ15_23010</name>
    <name evidence="3" type="ORF">RCZ16_15720</name>
</gene>
<evidence type="ECO:0000313" key="4">
    <source>
        <dbReference type="Proteomes" id="UP001207736"/>
    </source>
</evidence>
<dbReference type="Gene3D" id="2.60.120.260">
    <property type="entry name" value="Galactose-binding domain-like"/>
    <property type="match status" value="1"/>
</dbReference>
<dbReference type="RefSeq" id="WP_264845289.1">
    <property type="nucleotide sequence ID" value="NZ_BPMA01000007.1"/>
</dbReference>
<dbReference type="PROSITE" id="PS51257">
    <property type="entry name" value="PROKAR_LIPOPROTEIN"/>
    <property type="match status" value="1"/>
</dbReference>
<name>A0AAV5AV95_9FLAO</name>
<evidence type="ECO:0000313" key="2">
    <source>
        <dbReference type="EMBL" id="GJM51328.1"/>
    </source>
</evidence>
<dbReference type="PROSITE" id="PS50022">
    <property type="entry name" value="FA58C_3"/>
    <property type="match status" value="1"/>
</dbReference>
<evidence type="ECO:0000259" key="1">
    <source>
        <dbReference type="PROSITE" id="PS50022"/>
    </source>
</evidence>
<dbReference type="EMBL" id="BQKA01000050">
    <property type="protein sequence ID" value="GJM51328.1"/>
    <property type="molecule type" value="Genomic_DNA"/>
</dbReference>
<dbReference type="AlphaFoldDB" id="A0AAV5AV95"/>
<proteinExistence type="predicted"/>
<protein>
    <recommendedName>
        <fullName evidence="1">F5/8 type C domain-containing protein</fullName>
    </recommendedName>
</protein>
<keyword evidence="5" id="KW-1185">Reference proteome</keyword>
<evidence type="ECO:0000313" key="5">
    <source>
        <dbReference type="Proteomes" id="UP001208692"/>
    </source>
</evidence>
<reference evidence="2 5" key="1">
    <citation type="submission" date="2021-11" db="EMBL/GenBank/DDBJ databases">
        <title>Draft genome sequence of Capnocytophaga sp. strain KC07075 isolated from cat oral cavity.</title>
        <authorList>
            <person name="Suzuki M."/>
            <person name="Imaoka K."/>
            <person name="Kimura M."/>
            <person name="Morikawa S."/>
            <person name="Maeda K."/>
        </authorList>
    </citation>
    <scope>NUCLEOTIDE SEQUENCE</scope>
    <source>
        <strain evidence="2">KC07075</strain>
        <strain evidence="3 5">KC07079</strain>
    </source>
</reference>
<accession>A0AAV5AV95</accession>
<organism evidence="2 4">
    <name type="scientific">Capnocytophaga catalasegens</name>
    <dbReference type="NCBI Taxonomy" id="1004260"/>
    <lineage>
        <taxon>Bacteria</taxon>
        <taxon>Pseudomonadati</taxon>
        <taxon>Bacteroidota</taxon>
        <taxon>Flavobacteriia</taxon>
        <taxon>Flavobacteriales</taxon>
        <taxon>Flavobacteriaceae</taxon>
        <taxon>Capnocytophaga</taxon>
    </lineage>
</organism>
<comment type="caution">
    <text evidence="2">The sequence shown here is derived from an EMBL/GenBank/DDBJ whole genome shotgun (WGS) entry which is preliminary data.</text>
</comment>
<dbReference type="InterPro" id="IPR008979">
    <property type="entry name" value="Galactose-bd-like_sf"/>
</dbReference>
<dbReference type="InterPro" id="IPR000421">
    <property type="entry name" value="FA58C"/>
</dbReference>
<dbReference type="SUPFAM" id="SSF49785">
    <property type="entry name" value="Galactose-binding domain-like"/>
    <property type="match status" value="1"/>
</dbReference>